<dbReference type="PANTHER" id="PTHR33154:SF18">
    <property type="entry name" value="ARSENICAL RESISTANCE OPERON REPRESSOR"/>
    <property type="match status" value="1"/>
</dbReference>
<name>A0A124FZ53_9FIRM</name>
<dbReference type="CDD" id="cd00090">
    <property type="entry name" value="HTH_ARSR"/>
    <property type="match status" value="1"/>
</dbReference>
<organism evidence="5 6">
    <name type="scientific">Pelotomaculum thermopropionicum</name>
    <dbReference type="NCBI Taxonomy" id="110500"/>
    <lineage>
        <taxon>Bacteria</taxon>
        <taxon>Bacillati</taxon>
        <taxon>Bacillota</taxon>
        <taxon>Clostridia</taxon>
        <taxon>Eubacteriales</taxon>
        <taxon>Desulfotomaculaceae</taxon>
        <taxon>Pelotomaculum</taxon>
    </lineage>
</organism>
<keyword evidence="2" id="KW-0238">DNA-binding</keyword>
<dbReference type="AlphaFoldDB" id="A0A124FZ53"/>
<keyword evidence="3" id="KW-0804">Transcription</keyword>
<evidence type="ECO:0000256" key="1">
    <source>
        <dbReference type="ARBA" id="ARBA00023015"/>
    </source>
</evidence>
<protein>
    <submittedName>
        <fullName evidence="5">Putative transcriptional regulator</fullName>
    </submittedName>
</protein>
<dbReference type="Gene3D" id="1.10.10.10">
    <property type="entry name" value="Winged helix-like DNA-binding domain superfamily/Winged helix DNA-binding domain"/>
    <property type="match status" value="1"/>
</dbReference>
<keyword evidence="1" id="KW-0805">Transcription regulation</keyword>
<dbReference type="PRINTS" id="PR00778">
    <property type="entry name" value="HTHARSR"/>
</dbReference>
<accession>A0A124FZ53</accession>
<gene>
    <name evidence="5" type="ORF">XD97_0228</name>
</gene>
<dbReference type="Proteomes" id="UP000054705">
    <property type="component" value="Unassembled WGS sequence"/>
</dbReference>
<evidence type="ECO:0000259" key="4">
    <source>
        <dbReference type="PROSITE" id="PS50987"/>
    </source>
</evidence>
<feature type="domain" description="HTH arsR-type" evidence="4">
    <location>
        <begin position="1"/>
        <end position="87"/>
    </location>
</feature>
<dbReference type="GO" id="GO:0003700">
    <property type="term" value="F:DNA-binding transcription factor activity"/>
    <property type="evidence" value="ECO:0007669"/>
    <property type="project" value="InterPro"/>
</dbReference>
<evidence type="ECO:0000313" key="5">
    <source>
        <dbReference type="EMBL" id="KUK83262.1"/>
    </source>
</evidence>
<dbReference type="PROSITE" id="PS50987">
    <property type="entry name" value="HTH_ARSR_2"/>
    <property type="match status" value="1"/>
</dbReference>
<dbReference type="InterPro" id="IPR036390">
    <property type="entry name" value="WH_DNA-bd_sf"/>
</dbReference>
<dbReference type="PANTHER" id="PTHR33154">
    <property type="entry name" value="TRANSCRIPTIONAL REGULATOR, ARSR FAMILY"/>
    <property type="match status" value="1"/>
</dbReference>
<dbReference type="SMART" id="SM00418">
    <property type="entry name" value="HTH_ARSR"/>
    <property type="match status" value="1"/>
</dbReference>
<dbReference type="Pfam" id="PF01022">
    <property type="entry name" value="HTH_5"/>
    <property type="match status" value="1"/>
</dbReference>
<sequence>MIESLKALGDSHRQYILRLLACQEMAACEIIHAIGLSQPAISHHLKILKKAKLIKSQKKGKIVFYTLDKDGLKGFLDQINCFLKELSCFSNYLPKPSPLRQNPDFCTEFGYKTEVCEKEI</sequence>
<dbReference type="InterPro" id="IPR036388">
    <property type="entry name" value="WH-like_DNA-bd_sf"/>
</dbReference>
<dbReference type="NCBIfam" id="NF033788">
    <property type="entry name" value="HTH_metalloreg"/>
    <property type="match status" value="1"/>
</dbReference>
<evidence type="ECO:0000256" key="2">
    <source>
        <dbReference type="ARBA" id="ARBA00023125"/>
    </source>
</evidence>
<proteinExistence type="predicted"/>
<evidence type="ECO:0000313" key="6">
    <source>
        <dbReference type="Proteomes" id="UP000054705"/>
    </source>
</evidence>
<comment type="caution">
    <text evidence="5">The sequence shown here is derived from an EMBL/GenBank/DDBJ whole genome shotgun (WGS) entry which is preliminary data.</text>
</comment>
<evidence type="ECO:0000256" key="3">
    <source>
        <dbReference type="ARBA" id="ARBA00023163"/>
    </source>
</evidence>
<dbReference type="InterPro" id="IPR051081">
    <property type="entry name" value="HTH_MetalResp_TranReg"/>
</dbReference>
<reference evidence="6" key="1">
    <citation type="journal article" date="2015" name="MBio">
        <title>Genome-Resolved Metagenomic Analysis Reveals Roles for Candidate Phyla and Other Microbial Community Members in Biogeochemical Transformations in Oil Reservoirs.</title>
        <authorList>
            <person name="Hu P."/>
            <person name="Tom L."/>
            <person name="Singh A."/>
            <person name="Thomas B.C."/>
            <person name="Baker B.J."/>
            <person name="Piceno Y.M."/>
            <person name="Andersen G.L."/>
            <person name="Banfield J.F."/>
        </authorList>
    </citation>
    <scope>NUCLEOTIDE SEQUENCE [LARGE SCALE GENOMIC DNA]</scope>
</reference>
<dbReference type="InterPro" id="IPR011991">
    <property type="entry name" value="ArsR-like_HTH"/>
</dbReference>
<dbReference type="EMBL" id="LGGS01000039">
    <property type="protein sequence ID" value="KUK83262.1"/>
    <property type="molecule type" value="Genomic_DNA"/>
</dbReference>
<dbReference type="InterPro" id="IPR001845">
    <property type="entry name" value="HTH_ArsR_DNA-bd_dom"/>
</dbReference>
<dbReference type="SUPFAM" id="SSF46785">
    <property type="entry name" value="Winged helix' DNA-binding domain"/>
    <property type="match status" value="1"/>
</dbReference>
<dbReference type="GO" id="GO:0003677">
    <property type="term" value="F:DNA binding"/>
    <property type="evidence" value="ECO:0007669"/>
    <property type="project" value="UniProtKB-KW"/>
</dbReference>